<protein>
    <recommendedName>
        <fullName evidence="9">TRAP transporter small permease protein</fullName>
    </recommendedName>
</protein>
<accession>A0A6H2HAF2</accession>
<evidence type="ECO:0000259" key="10">
    <source>
        <dbReference type="Pfam" id="PF04290"/>
    </source>
</evidence>
<evidence type="ECO:0000256" key="9">
    <source>
        <dbReference type="RuleBase" id="RU369079"/>
    </source>
</evidence>
<dbReference type="InterPro" id="IPR055348">
    <property type="entry name" value="DctQ"/>
</dbReference>
<comment type="similarity">
    <text evidence="8 9">Belongs to the TRAP transporter small permease family.</text>
</comment>
<comment type="function">
    <text evidence="9">Part of the tripartite ATP-independent periplasmic (TRAP) transport system.</text>
</comment>
<dbReference type="EMBL" id="CP051461">
    <property type="protein sequence ID" value="QJC56747.1"/>
    <property type="molecule type" value="Genomic_DNA"/>
</dbReference>
<comment type="subcellular location">
    <subcellularLocation>
        <location evidence="1 9">Cell inner membrane</location>
        <topology evidence="1 9">Multi-pass membrane protein</topology>
    </subcellularLocation>
</comment>
<sequence>MKIIDRLEEWVISLMLLAMTGVAFMQVVRRYVFNTGFSWSLEVTTIFFAIMIFTGLSYGVRVGAHIGVDALVNLLSEKKRRRVAIAAVCLCLVYVGFMLYGSGIYVSKMMEIGIEFDDLPLERWKVLMIMPIGFALVGLRFLQILYLLITGKIDNLQLADEAADAMKLKSKDND</sequence>
<dbReference type="GO" id="GO:0022857">
    <property type="term" value="F:transmembrane transporter activity"/>
    <property type="evidence" value="ECO:0007669"/>
    <property type="project" value="UniProtKB-UniRule"/>
</dbReference>
<evidence type="ECO:0000256" key="3">
    <source>
        <dbReference type="ARBA" id="ARBA00022475"/>
    </source>
</evidence>
<evidence type="ECO:0000256" key="2">
    <source>
        <dbReference type="ARBA" id="ARBA00022448"/>
    </source>
</evidence>
<evidence type="ECO:0000256" key="8">
    <source>
        <dbReference type="ARBA" id="ARBA00038436"/>
    </source>
</evidence>
<evidence type="ECO:0000256" key="1">
    <source>
        <dbReference type="ARBA" id="ARBA00004429"/>
    </source>
</evidence>
<name>A0A6H2HAF2_9BURK</name>
<evidence type="ECO:0000256" key="7">
    <source>
        <dbReference type="ARBA" id="ARBA00023136"/>
    </source>
</evidence>
<dbReference type="PANTHER" id="PTHR35011:SF2">
    <property type="entry name" value="2,3-DIKETO-L-GULONATE TRAP TRANSPORTER SMALL PERMEASE PROTEIN YIAM"/>
    <property type="match status" value="1"/>
</dbReference>
<evidence type="ECO:0000313" key="12">
    <source>
        <dbReference type="Proteomes" id="UP000502041"/>
    </source>
</evidence>
<proteinExistence type="inferred from homology"/>
<keyword evidence="3" id="KW-1003">Cell membrane</keyword>
<evidence type="ECO:0000256" key="5">
    <source>
        <dbReference type="ARBA" id="ARBA00022692"/>
    </source>
</evidence>
<dbReference type="InterPro" id="IPR007387">
    <property type="entry name" value="TRAP_DctQ"/>
</dbReference>
<dbReference type="KEGG" id="pvac:HC248_02057"/>
<dbReference type="AlphaFoldDB" id="A0A6H2HAF2"/>
<reference evidence="11 12" key="1">
    <citation type="submission" date="2020-04" db="EMBL/GenBank/DDBJ databases">
        <title>Complete genome of a Psychrophilic, Marine, Gas Vacuolate Bacterium Polaromonas vacuolata KCTC 22033T.</title>
        <authorList>
            <person name="Hwang K."/>
            <person name="Kim K.M."/>
        </authorList>
    </citation>
    <scope>NUCLEOTIDE SEQUENCE [LARGE SCALE GENOMIC DNA]</scope>
    <source>
        <strain evidence="11 12">KCTC 22033</strain>
    </source>
</reference>
<feature type="domain" description="Tripartite ATP-independent periplasmic transporters DctQ component" evidence="10">
    <location>
        <begin position="19"/>
        <end position="149"/>
    </location>
</feature>
<comment type="subunit">
    <text evidence="9">The complex comprises the extracytoplasmic solute receptor protein and the two transmembrane proteins.</text>
</comment>
<keyword evidence="4 9" id="KW-0997">Cell inner membrane</keyword>
<evidence type="ECO:0000313" key="11">
    <source>
        <dbReference type="EMBL" id="QJC56747.1"/>
    </source>
</evidence>
<keyword evidence="2 9" id="KW-0813">Transport</keyword>
<feature type="transmembrane region" description="Helical" evidence="9">
    <location>
        <begin position="12"/>
        <end position="33"/>
    </location>
</feature>
<feature type="transmembrane region" description="Helical" evidence="9">
    <location>
        <begin position="39"/>
        <end position="62"/>
    </location>
</feature>
<keyword evidence="5 9" id="KW-0812">Transmembrane</keyword>
<evidence type="ECO:0000256" key="4">
    <source>
        <dbReference type="ARBA" id="ARBA00022519"/>
    </source>
</evidence>
<evidence type="ECO:0000256" key="6">
    <source>
        <dbReference type="ARBA" id="ARBA00022989"/>
    </source>
</evidence>
<keyword evidence="12" id="KW-1185">Reference proteome</keyword>
<dbReference type="PANTHER" id="PTHR35011">
    <property type="entry name" value="2,3-DIKETO-L-GULONATE TRAP TRANSPORTER SMALL PERMEASE PROTEIN YIAM"/>
    <property type="match status" value="1"/>
</dbReference>
<organism evidence="11 12">
    <name type="scientific">Polaromonas vacuolata</name>
    <dbReference type="NCBI Taxonomy" id="37448"/>
    <lineage>
        <taxon>Bacteria</taxon>
        <taxon>Pseudomonadati</taxon>
        <taxon>Pseudomonadota</taxon>
        <taxon>Betaproteobacteria</taxon>
        <taxon>Burkholderiales</taxon>
        <taxon>Comamonadaceae</taxon>
        <taxon>Polaromonas</taxon>
    </lineage>
</organism>
<dbReference type="Proteomes" id="UP000502041">
    <property type="component" value="Chromosome"/>
</dbReference>
<dbReference type="RefSeq" id="WP_168922362.1">
    <property type="nucleotide sequence ID" value="NZ_CP051461.1"/>
</dbReference>
<dbReference type="Pfam" id="PF04290">
    <property type="entry name" value="DctQ"/>
    <property type="match status" value="1"/>
</dbReference>
<dbReference type="GO" id="GO:0015740">
    <property type="term" value="P:C4-dicarboxylate transport"/>
    <property type="evidence" value="ECO:0007669"/>
    <property type="project" value="TreeGrafter"/>
</dbReference>
<dbReference type="GO" id="GO:0005886">
    <property type="term" value="C:plasma membrane"/>
    <property type="evidence" value="ECO:0007669"/>
    <property type="project" value="UniProtKB-SubCell"/>
</dbReference>
<gene>
    <name evidence="11" type="primary">dctQ_1</name>
    <name evidence="11" type="ORF">HC248_02057</name>
</gene>
<keyword evidence="6 9" id="KW-1133">Transmembrane helix</keyword>
<keyword evidence="7 9" id="KW-0472">Membrane</keyword>
<feature type="transmembrane region" description="Helical" evidence="9">
    <location>
        <begin position="83"/>
        <end position="106"/>
    </location>
</feature>
<feature type="transmembrane region" description="Helical" evidence="9">
    <location>
        <begin position="126"/>
        <end position="149"/>
    </location>
</feature>